<protein>
    <submittedName>
        <fullName evidence="2">Uncharacterized protein</fullName>
    </submittedName>
</protein>
<evidence type="ECO:0000313" key="3">
    <source>
        <dbReference type="Proteomes" id="UP001358586"/>
    </source>
</evidence>
<keyword evidence="1" id="KW-0175">Coiled coil</keyword>
<keyword evidence="3" id="KW-1185">Reference proteome</keyword>
<accession>A0ABR0QC46</accession>
<comment type="caution">
    <text evidence="2">The sequence shown here is derived from an EMBL/GenBank/DDBJ whole genome shotgun (WGS) entry which is preliminary data.</text>
</comment>
<reference evidence="2 3" key="1">
    <citation type="submission" date="2023-03" db="EMBL/GenBank/DDBJ databases">
        <title>WGS of Gossypium arboreum.</title>
        <authorList>
            <person name="Yu D."/>
        </authorList>
    </citation>
    <scope>NUCLEOTIDE SEQUENCE [LARGE SCALE GENOMIC DNA]</scope>
    <source>
        <tissue evidence="2">Leaf</tissue>
    </source>
</reference>
<gene>
    <name evidence="2" type="ORF">PVK06_012520</name>
</gene>
<sequence>MRLRALVLMGLQQELERTRQQANEALKAMDAERQQLRSANNKFLRISRCPLEISMFCTVEQVLFGLRFSSLTMLKQNSVGLRMGQVSKVVEVEGLEIYCSICKDAAKDLSLSNTGGSESWFNSHSVGDKSEHIVEPFNVSLSLLFSNGKGRSIL</sequence>
<proteinExistence type="predicted"/>
<dbReference type="EMBL" id="JARKNE010000004">
    <property type="protein sequence ID" value="KAK5836720.1"/>
    <property type="molecule type" value="Genomic_DNA"/>
</dbReference>
<name>A0ABR0QC46_GOSAR</name>
<dbReference type="Proteomes" id="UP001358586">
    <property type="component" value="Chromosome 4"/>
</dbReference>
<organism evidence="2 3">
    <name type="scientific">Gossypium arboreum</name>
    <name type="common">Tree cotton</name>
    <name type="synonym">Gossypium nanking</name>
    <dbReference type="NCBI Taxonomy" id="29729"/>
    <lineage>
        <taxon>Eukaryota</taxon>
        <taxon>Viridiplantae</taxon>
        <taxon>Streptophyta</taxon>
        <taxon>Embryophyta</taxon>
        <taxon>Tracheophyta</taxon>
        <taxon>Spermatophyta</taxon>
        <taxon>Magnoliopsida</taxon>
        <taxon>eudicotyledons</taxon>
        <taxon>Gunneridae</taxon>
        <taxon>Pentapetalae</taxon>
        <taxon>rosids</taxon>
        <taxon>malvids</taxon>
        <taxon>Malvales</taxon>
        <taxon>Malvaceae</taxon>
        <taxon>Malvoideae</taxon>
        <taxon>Gossypium</taxon>
    </lineage>
</organism>
<evidence type="ECO:0000256" key="1">
    <source>
        <dbReference type="SAM" id="Coils"/>
    </source>
</evidence>
<evidence type="ECO:0000313" key="2">
    <source>
        <dbReference type="EMBL" id="KAK5836720.1"/>
    </source>
</evidence>
<feature type="coiled-coil region" evidence="1">
    <location>
        <begin position="8"/>
        <end position="42"/>
    </location>
</feature>